<dbReference type="RefSeq" id="WP_040041678.1">
    <property type="nucleotide sequence ID" value="NZ_JWJG01000028.1"/>
</dbReference>
<evidence type="ECO:0008006" key="3">
    <source>
        <dbReference type="Google" id="ProtNLM"/>
    </source>
</evidence>
<accession>A0A0C2BYD9</accession>
<dbReference type="SUPFAM" id="SSF55729">
    <property type="entry name" value="Acyl-CoA N-acyltransferases (Nat)"/>
    <property type="match status" value="1"/>
</dbReference>
<dbReference type="Gene3D" id="3.40.630.30">
    <property type="match status" value="1"/>
</dbReference>
<comment type="caution">
    <text evidence="1">The sequence shown here is derived from an EMBL/GenBank/DDBJ whole genome shotgun (WGS) entry which is preliminary data.</text>
</comment>
<evidence type="ECO:0000313" key="1">
    <source>
        <dbReference type="EMBL" id="KIF83046.1"/>
    </source>
</evidence>
<dbReference type="STRING" id="709839.TSA66_22960"/>
<reference evidence="1 2" key="1">
    <citation type="submission" date="2014-12" db="EMBL/GenBank/DDBJ databases">
        <title>Denitrispirillum autotrophicum gen. nov., sp. nov., Denitrifying, Facultatively Autotrophic Bacteria Isolated from Rice Paddy Soil.</title>
        <authorList>
            <person name="Ishii S."/>
            <person name="Ashida N."/>
            <person name="Ohno H."/>
            <person name="Otsuka S."/>
            <person name="Yokota A."/>
            <person name="Senoo K."/>
        </authorList>
    </citation>
    <scope>NUCLEOTIDE SEQUENCE [LARGE SCALE GENOMIC DNA]</scope>
    <source>
        <strain evidence="1 2">TSA66</strain>
    </source>
</reference>
<dbReference type="AlphaFoldDB" id="A0A0C2BYD9"/>
<gene>
    <name evidence="1" type="ORF">TSA66_22960</name>
</gene>
<dbReference type="InterPro" id="IPR016181">
    <property type="entry name" value="Acyl_CoA_acyltransferase"/>
</dbReference>
<dbReference type="EMBL" id="JWJG01000028">
    <property type="protein sequence ID" value="KIF83046.1"/>
    <property type="molecule type" value="Genomic_DNA"/>
</dbReference>
<organism evidence="1 2">
    <name type="scientific">Noviherbaspirillum autotrophicum</name>
    <dbReference type="NCBI Taxonomy" id="709839"/>
    <lineage>
        <taxon>Bacteria</taxon>
        <taxon>Pseudomonadati</taxon>
        <taxon>Pseudomonadota</taxon>
        <taxon>Betaproteobacteria</taxon>
        <taxon>Burkholderiales</taxon>
        <taxon>Oxalobacteraceae</taxon>
        <taxon>Noviherbaspirillum</taxon>
    </lineage>
</organism>
<proteinExistence type="predicted"/>
<dbReference type="OrthoDB" id="9773233at2"/>
<name>A0A0C2BYD9_9BURK</name>
<protein>
    <recommendedName>
        <fullName evidence="3">N-acetyltransferase domain-containing protein</fullName>
    </recommendedName>
</protein>
<sequence length="181" mass="20620">MPAYDIRAPQPDELRPLQTMLSACNIPSEAVTSTNLRDYLIVREGFDEKIIACIGMERHGTLGVVKHLAVAMNAVAEDWVTQLLSMMEDRARTEGIKQLFVMSKATAGYFEGRGYHRLDRVQYPELLRCQPRFADAAPDEICMTKVVPEDHRIDYDRPFPRMDGARPVFQIPRGWKPPADE</sequence>
<evidence type="ECO:0000313" key="2">
    <source>
        <dbReference type="Proteomes" id="UP000031572"/>
    </source>
</evidence>
<dbReference type="Proteomes" id="UP000031572">
    <property type="component" value="Unassembled WGS sequence"/>
</dbReference>
<keyword evidence="2" id="KW-1185">Reference proteome</keyword>